<dbReference type="Pfam" id="PF07885">
    <property type="entry name" value="Ion_trans_2"/>
    <property type="match status" value="1"/>
</dbReference>
<keyword evidence="1" id="KW-1133">Transmembrane helix</keyword>
<dbReference type="EMBL" id="CP001678">
    <property type="protein sequence ID" value="ACT59728.1"/>
    <property type="molecule type" value="Genomic_DNA"/>
</dbReference>
<feature type="transmembrane region" description="Helical" evidence="1">
    <location>
        <begin position="66"/>
        <end position="88"/>
    </location>
</feature>
<reference evidence="4" key="1">
    <citation type="journal article" date="2011" name="J. Bacteriol.">
        <title>Genome sequences of eight morphologically diverse alphaproteobacteria.</title>
        <authorList>
            <consortium name="US DOE Joint Genome Institute"/>
            <person name="Brown P.J."/>
            <person name="Kysela D.T."/>
            <person name="Buechlein A."/>
            <person name="Hemmerich C."/>
            <person name="Brun Y.V."/>
        </authorList>
    </citation>
    <scope>NUCLEOTIDE SEQUENCE [LARGE SCALE GENOMIC DNA]</scope>
    <source>
        <strain evidence="4">ATCC 49814 / DSM 5838 / IFAM 1418</strain>
    </source>
</reference>
<keyword evidence="1" id="KW-0812">Transmembrane</keyword>
<dbReference type="HOGENOM" id="CLU_116321_1_0_5"/>
<name>C6XLC9_HIRBI</name>
<accession>C6XLC9</accession>
<evidence type="ECO:0000313" key="3">
    <source>
        <dbReference type="EMBL" id="ACT59728.1"/>
    </source>
</evidence>
<sequence>MLLQNLIVAIIMVSLITCVHFLGLTGLIALLRRDNITRRTAASLWLQSGAILAVIMLLFLLHTIEIWMFAALYLFLGEFSSFEAALYFSTSTFTTVGYGDIYLDEKWRMLAAIESAAGFLLLGWSTAFLVSVTSKLRLLESLIDSPRDEKDEIDDSH</sequence>
<feature type="transmembrane region" description="Helical" evidence="1">
    <location>
        <begin position="6"/>
        <end position="30"/>
    </location>
</feature>
<evidence type="ECO:0000256" key="1">
    <source>
        <dbReference type="SAM" id="Phobius"/>
    </source>
</evidence>
<dbReference type="InterPro" id="IPR013099">
    <property type="entry name" value="K_chnl_dom"/>
</dbReference>
<dbReference type="Proteomes" id="UP000002745">
    <property type="component" value="Chromosome"/>
</dbReference>
<feature type="transmembrane region" description="Helical" evidence="1">
    <location>
        <begin position="109"/>
        <end position="132"/>
    </location>
</feature>
<dbReference type="STRING" id="582402.Hbal_2045"/>
<dbReference type="SUPFAM" id="SSF81324">
    <property type="entry name" value="Voltage-gated potassium channels"/>
    <property type="match status" value="1"/>
</dbReference>
<evidence type="ECO:0000259" key="2">
    <source>
        <dbReference type="Pfam" id="PF07885"/>
    </source>
</evidence>
<dbReference type="eggNOG" id="ENOG5032YV7">
    <property type="taxonomic scope" value="Bacteria"/>
</dbReference>
<dbReference type="Gene3D" id="1.10.287.70">
    <property type="match status" value="1"/>
</dbReference>
<keyword evidence="4" id="KW-1185">Reference proteome</keyword>
<dbReference type="OrthoDB" id="2974133at2"/>
<feature type="domain" description="Potassium channel" evidence="2">
    <location>
        <begin position="63"/>
        <end position="133"/>
    </location>
</feature>
<gene>
    <name evidence="3" type="ordered locus">Hbal_2045</name>
</gene>
<feature type="transmembrane region" description="Helical" evidence="1">
    <location>
        <begin position="42"/>
        <end position="60"/>
    </location>
</feature>
<protein>
    <submittedName>
        <fullName evidence="3">Ion transport 2 domain protein</fullName>
    </submittedName>
</protein>
<organism evidence="3 4">
    <name type="scientific">Hirschia baltica (strain ATCC 49814 / DSM 5838 / IFAM 1418)</name>
    <dbReference type="NCBI Taxonomy" id="582402"/>
    <lineage>
        <taxon>Bacteria</taxon>
        <taxon>Pseudomonadati</taxon>
        <taxon>Pseudomonadota</taxon>
        <taxon>Alphaproteobacteria</taxon>
        <taxon>Hyphomonadales</taxon>
        <taxon>Hyphomonadaceae</taxon>
        <taxon>Hirschia</taxon>
    </lineage>
</organism>
<dbReference type="RefSeq" id="WP_015827878.1">
    <property type="nucleotide sequence ID" value="NC_012982.1"/>
</dbReference>
<dbReference type="AlphaFoldDB" id="C6XLC9"/>
<evidence type="ECO:0000313" key="4">
    <source>
        <dbReference type="Proteomes" id="UP000002745"/>
    </source>
</evidence>
<keyword evidence="1" id="KW-0472">Membrane</keyword>
<proteinExistence type="predicted"/>
<dbReference type="KEGG" id="hba:Hbal_2045"/>